<protein>
    <submittedName>
        <fullName evidence="1">Uncharacterized protein</fullName>
    </submittedName>
</protein>
<proteinExistence type="predicted"/>
<organism evidence="1 2">
    <name type="scientific">Paxillus involutus ATCC 200175</name>
    <dbReference type="NCBI Taxonomy" id="664439"/>
    <lineage>
        <taxon>Eukaryota</taxon>
        <taxon>Fungi</taxon>
        <taxon>Dikarya</taxon>
        <taxon>Basidiomycota</taxon>
        <taxon>Agaricomycotina</taxon>
        <taxon>Agaricomycetes</taxon>
        <taxon>Agaricomycetidae</taxon>
        <taxon>Boletales</taxon>
        <taxon>Paxilineae</taxon>
        <taxon>Paxillaceae</taxon>
        <taxon>Paxillus</taxon>
    </lineage>
</organism>
<dbReference type="EMBL" id="KN819620">
    <property type="protein sequence ID" value="KIJ08443.1"/>
    <property type="molecule type" value="Genomic_DNA"/>
</dbReference>
<dbReference type="HOGENOM" id="CLU_2004622_0_0_1"/>
<reference evidence="1 2" key="1">
    <citation type="submission" date="2014-06" db="EMBL/GenBank/DDBJ databases">
        <authorList>
            <consortium name="DOE Joint Genome Institute"/>
            <person name="Kuo A."/>
            <person name="Kohler A."/>
            <person name="Nagy L.G."/>
            <person name="Floudas D."/>
            <person name="Copeland A."/>
            <person name="Barry K.W."/>
            <person name="Cichocki N."/>
            <person name="Veneault-Fourrey C."/>
            <person name="LaButti K."/>
            <person name="Lindquist E.A."/>
            <person name="Lipzen A."/>
            <person name="Lundell T."/>
            <person name="Morin E."/>
            <person name="Murat C."/>
            <person name="Sun H."/>
            <person name="Tunlid A."/>
            <person name="Henrissat B."/>
            <person name="Grigoriev I.V."/>
            <person name="Hibbett D.S."/>
            <person name="Martin F."/>
            <person name="Nordberg H.P."/>
            <person name="Cantor M.N."/>
            <person name="Hua S.X."/>
        </authorList>
    </citation>
    <scope>NUCLEOTIDE SEQUENCE [LARGE SCALE GENOMIC DNA]</scope>
    <source>
        <strain evidence="1 2">ATCC 200175</strain>
    </source>
</reference>
<reference evidence="2" key="2">
    <citation type="submission" date="2015-01" db="EMBL/GenBank/DDBJ databases">
        <title>Evolutionary Origins and Diversification of the Mycorrhizal Mutualists.</title>
        <authorList>
            <consortium name="DOE Joint Genome Institute"/>
            <consortium name="Mycorrhizal Genomics Consortium"/>
            <person name="Kohler A."/>
            <person name="Kuo A."/>
            <person name="Nagy L.G."/>
            <person name="Floudas D."/>
            <person name="Copeland A."/>
            <person name="Barry K.W."/>
            <person name="Cichocki N."/>
            <person name="Veneault-Fourrey C."/>
            <person name="LaButti K."/>
            <person name="Lindquist E.A."/>
            <person name="Lipzen A."/>
            <person name="Lundell T."/>
            <person name="Morin E."/>
            <person name="Murat C."/>
            <person name="Riley R."/>
            <person name="Ohm R."/>
            <person name="Sun H."/>
            <person name="Tunlid A."/>
            <person name="Henrissat B."/>
            <person name="Grigoriev I.V."/>
            <person name="Hibbett D.S."/>
            <person name="Martin F."/>
        </authorList>
    </citation>
    <scope>NUCLEOTIDE SEQUENCE [LARGE SCALE GENOMIC DNA]</scope>
    <source>
        <strain evidence="2">ATCC 200175</strain>
    </source>
</reference>
<sequence>MGDTSQRIEVSLQSATICKSGELKEVKDISLGGWLYEYLHRPRGISGIPARLGFPPFQATQSVSSSSGLLHPRDYSTSTIINGDNTDGDGDEVLLDMPDTTITFQFYLIHVYHWFESFIAVLEV</sequence>
<name>A0A0C9TBJ6_PAXIN</name>
<dbReference type="Proteomes" id="UP000053647">
    <property type="component" value="Unassembled WGS sequence"/>
</dbReference>
<dbReference type="AlphaFoldDB" id="A0A0C9TBJ6"/>
<keyword evidence="2" id="KW-1185">Reference proteome</keyword>
<evidence type="ECO:0000313" key="2">
    <source>
        <dbReference type="Proteomes" id="UP000053647"/>
    </source>
</evidence>
<accession>A0A0C9TBJ6</accession>
<gene>
    <name evidence="1" type="ORF">PAXINDRAFT_18424</name>
</gene>
<evidence type="ECO:0000313" key="1">
    <source>
        <dbReference type="EMBL" id="KIJ08443.1"/>
    </source>
</evidence>